<evidence type="ECO:0000313" key="2">
    <source>
        <dbReference type="Proteomes" id="UP000321574"/>
    </source>
</evidence>
<sequence>MRRKKRKQQIDGELLDAIFAVEKEWKQVRSIVEKSIEPSIEGVNRVKIAEAKYIFLLQEARRRKISAIRL</sequence>
<dbReference type="AlphaFoldDB" id="A0A5C8NQM0"/>
<dbReference type="EMBL" id="VDUW01000008">
    <property type="protein sequence ID" value="TXL63417.1"/>
    <property type="molecule type" value="Genomic_DNA"/>
</dbReference>
<evidence type="ECO:0000313" key="1">
    <source>
        <dbReference type="EMBL" id="TXL63417.1"/>
    </source>
</evidence>
<dbReference type="Proteomes" id="UP000321574">
    <property type="component" value="Unassembled WGS sequence"/>
</dbReference>
<organism evidence="1 2">
    <name type="scientific">Cerasibacillus terrae</name>
    <dbReference type="NCBI Taxonomy" id="2498845"/>
    <lineage>
        <taxon>Bacteria</taxon>
        <taxon>Bacillati</taxon>
        <taxon>Bacillota</taxon>
        <taxon>Bacilli</taxon>
        <taxon>Bacillales</taxon>
        <taxon>Bacillaceae</taxon>
        <taxon>Cerasibacillus</taxon>
    </lineage>
</organism>
<proteinExistence type="predicted"/>
<protein>
    <submittedName>
        <fullName evidence="1">DUF2508 family protein</fullName>
    </submittedName>
</protein>
<comment type="caution">
    <text evidence="1">The sequence shown here is derived from an EMBL/GenBank/DDBJ whole genome shotgun (WGS) entry which is preliminary data.</text>
</comment>
<accession>A0A5C8NQM0</accession>
<dbReference type="InterPro" id="IPR019644">
    <property type="entry name" value="DUF2508"/>
</dbReference>
<dbReference type="Pfam" id="PF10704">
    <property type="entry name" value="DUF2508"/>
    <property type="match status" value="1"/>
</dbReference>
<name>A0A5C8NQM0_9BACI</name>
<dbReference type="OrthoDB" id="2166610at2"/>
<gene>
    <name evidence="1" type="ORF">FHP05_11455</name>
</gene>
<dbReference type="RefSeq" id="WP_147668366.1">
    <property type="nucleotide sequence ID" value="NZ_VDUW01000008.1"/>
</dbReference>
<reference evidence="1 2" key="1">
    <citation type="submission" date="2019-06" db="EMBL/GenBank/DDBJ databases">
        <title>Cerasibacillus sp. nov., isolated from maize field.</title>
        <authorList>
            <person name="Lin S.-Y."/>
            <person name="Tsai C.-F."/>
            <person name="Young C.-C."/>
        </authorList>
    </citation>
    <scope>NUCLEOTIDE SEQUENCE [LARGE SCALE GENOMIC DNA]</scope>
    <source>
        <strain evidence="1 2">CC-CFT480</strain>
    </source>
</reference>
<keyword evidence="2" id="KW-1185">Reference proteome</keyword>